<gene>
    <name evidence="1" type="ORF">PBY51_014422</name>
</gene>
<name>A0AAN7WWN0_ELEMC</name>
<reference evidence="1 2" key="2">
    <citation type="journal article" date="2023" name="Mol. Biol. Evol.">
        <title>Genomics of Secondarily Temperate Adaptation in the Only Non-Antarctic Icefish.</title>
        <authorList>
            <person name="Rivera-Colon A.G."/>
            <person name="Rayamajhi N."/>
            <person name="Minhas B.F."/>
            <person name="Madrigal G."/>
            <person name="Bilyk K.T."/>
            <person name="Yoon V."/>
            <person name="Hune M."/>
            <person name="Gregory S."/>
            <person name="Cheng C.H.C."/>
            <person name="Catchen J.M."/>
        </authorList>
    </citation>
    <scope>NUCLEOTIDE SEQUENCE [LARGE SCALE GENOMIC DNA]</scope>
    <source>
        <strain evidence="1">JMC-PN-2008</strain>
    </source>
</reference>
<dbReference type="AlphaFoldDB" id="A0AAN7WWN0"/>
<dbReference type="EMBL" id="JAUZQC010000023">
    <property type="protein sequence ID" value="KAK5850147.1"/>
    <property type="molecule type" value="Genomic_DNA"/>
</dbReference>
<protein>
    <submittedName>
        <fullName evidence="1">Uncharacterized protein</fullName>
    </submittedName>
</protein>
<comment type="caution">
    <text evidence="1">The sequence shown here is derived from an EMBL/GenBank/DDBJ whole genome shotgun (WGS) entry which is preliminary data.</text>
</comment>
<proteinExistence type="predicted"/>
<dbReference type="Proteomes" id="UP001346869">
    <property type="component" value="Unassembled WGS sequence"/>
</dbReference>
<accession>A0AAN7WWN0</accession>
<evidence type="ECO:0000313" key="2">
    <source>
        <dbReference type="Proteomes" id="UP001346869"/>
    </source>
</evidence>
<organism evidence="1 2">
    <name type="scientific">Eleginops maclovinus</name>
    <name type="common">Patagonian blennie</name>
    <name type="synonym">Eleginus maclovinus</name>
    <dbReference type="NCBI Taxonomy" id="56733"/>
    <lineage>
        <taxon>Eukaryota</taxon>
        <taxon>Metazoa</taxon>
        <taxon>Chordata</taxon>
        <taxon>Craniata</taxon>
        <taxon>Vertebrata</taxon>
        <taxon>Euteleostomi</taxon>
        <taxon>Actinopterygii</taxon>
        <taxon>Neopterygii</taxon>
        <taxon>Teleostei</taxon>
        <taxon>Neoteleostei</taxon>
        <taxon>Acanthomorphata</taxon>
        <taxon>Eupercaria</taxon>
        <taxon>Perciformes</taxon>
        <taxon>Notothenioidei</taxon>
        <taxon>Eleginopidae</taxon>
        <taxon>Eleginops</taxon>
    </lineage>
</organism>
<keyword evidence="2" id="KW-1185">Reference proteome</keyword>
<sequence>MQECECKASISCLPCHVCQRRVDIDESKLDGDGVLPVRRLIIMAAILLIIPPSLLPSPPVRLSVSLSAVSFAPHISR</sequence>
<evidence type="ECO:0000313" key="1">
    <source>
        <dbReference type="EMBL" id="KAK5850147.1"/>
    </source>
</evidence>
<reference evidence="1 2" key="1">
    <citation type="journal article" date="2023" name="Genes (Basel)">
        <title>Chromosome-Level Genome Assembly and Circadian Gene Repertoire of the Patagonia Blennie Eleginops maclovinus-The Closest Ancestral Proxy of Antarctic Cryonotothenioids.</title>
        <authorList>
            <person name="Cheng C.C."/>
            <person name="Rivera-Colon A.G."/>
            <person name="Minhas B.F."/>
            <person name="Wilson L."/>
            <person name="Rayamajhi N."/>
            <person name="Vargas-Chacoff L."/>
            <person name="Catchen J.M."/>
        </authorList>
    </citation>
    <scope>NUCLEOTIDE SEQUENCE [LARGE SCALE GENOMIC DNA]</scope>
    <source>
        <strain evidence="1">JMC-PN-2008</strain>
    </source>
</reference>